<dbReference type="PANTHER" id="PTHR39160:SF4">
    <property type="entry name" value="RESUSCITATION-PROMOTING FACTOR RPFB"/>
    <property type="match status" value="1"/>
</dbReference>
<evidence type="ECO:0000313" key="4">
    <source>
        <dbReference type="EMBL" id="BED92633.1"/>
    </source>
</evidence>
<evidence type="ECO:0000256" key="2">
    <source>
        <dbReference type="SAM" id="SignalP"/>
    </source>
</evidence>
<dbReference type="Gene3D" id="2.20.230.10">
    <property type="entry name" value="Resuscitation-promoting factor rpfb"/>
    <property type="match status" value="1"/>
</dbReference>
<feature type="chain" id="PRO_5041231371" evidence="2">
    <location>
        <begin position="32"/>
        <end position="426"/>
    </location>
</feature>
<organism evidence="4">
    <name type="scientific">Candidatus Paraimprobicoccus trichonymphae</name>
    <dbReference type="NCBI Taxonomy" id="3033793"/>
    <lineage>
        <taxon>Bacteria</taxon>
        <taxon>Bacillati</taxon>
        <taxon>Bacillota</taxon>
        <taxon>Clostridia</taxon>
        <taxon>Candidatus Paraimprobicoccus</taxon>
    </lineage>
</organism>
<dbReference type="EMBL" id="AP027925">
    <property type="protein sequence ID" value="BED92633.1"/>
    <property type="molecule type" value="Genomic_DNA"/>
</dbReference>
<dbReference type="Proteomes" id="UP001335720">
    <property type="component" value="Chromosome"/>
</dbReference>
<dbReference type="GO" id="GO:0009254">
    <property type="term" value="P:peptidoglycan turnover"/>
    <property type="evidence" value="ECO:0007669"/>
    <property type="project" value="InterPro"/>
</dbReference>
<evidence type="ECO:0000259" key="3">
    <source>
        <dbReference type="PROSITE" id="PS51109"/>
    </source>
</evidence>
<feature type="domain" description="G5" evidence="3">
    <location>
        <begin position="202"/>
        <end position="282"/>
    </location>
</feature>
<keyword evidence="1 2" id="KW-0732">Signal</keyword>
<dbReference type="InterPro" id="IPR059180">
    <property type="entry name" value="3D_YorM"/>
</dbReference>
<gene>
    <name evidence="4" type="ORF">RsTaC01_0446</name>
</gene>
<protein>
    <submittedName>
        <fullName evidence="4">G5 domain protein</fullName>
    </submittedName>
</protein>
<sequence length="426" mass="47635">MNVFKSRKNLKKIAKVTVTTTVSLAVTLTLAAFSKGIRIEDGDKKITFVTTSNNIENILNQANVTLFDGDFVEVSEKNKISSTLKIKRAFDVKIECDGESKIVKLNSENTVSDAINKSEMIIGENDVLSHNFDTKVKPNMTIFVQKKVEINIKADNREILQFVPTKITVGQALKLAEIPIFEQDIINISLDVEINENAEIVIERVGYENIIRKEEIAFKKIIKKTDDLEEGINKISVKGKNGEKEIFIRETKINGEIKNSEITKKRILVEPVDQVMLVGTKKKPVIDTSKVNIIKKNIETIAKKIVIDKSGYIDMGNGILMDKSGNEIKYSCKLSGQATAYTADEKARTFTGKKPISYSTAAVNFNKIPRGKKLIVFDKSGRVFNLLAEDTGSALIKDEAAVDIFMPTREDCINYGRQEVEIYALK</sequence>
<dbReference type="InterPro" id="IPR011098">
    <property type="entry name" value="G5_dom"/>
</dbReference>
<dbReference type="CDD" id="cd14667">
    <property type="entry name" value="3D_containing_proteins"/>
    <property type="match status" value="1"/>
</dbReference>
<dbReference type="GO" id="GO:0019867">
    <property type="term" value="C:outer membrane"/>
    <property type="evidence" value="ECO:0007669"/>
    <property type="project" value="InterPro"/>
</dbReference>
<dbReference type="PANTHER" id="PTHR39160">
    <property type="entry name" value="CELL WALL-BINDING PROTEIN YOCH"/>
    <property type="match status" value="1"/>
</dbReference>
<dbReference type="GO" id="GO:0004553">
    <property type="term" value="F:hydrolase activity, hydrolyzing O-glycosyl compounds"/>
    <property type="evidence" value="ECO:0007669"/>
    <property type="project" value="InterPro"/>
</dbReference>
<evidence type="ECO:0000256" key="1">
    <source>
        <dbReference type="ARBA" id="ARBA00022729"/>
    </source>
</evidence>
<dbReference type="AlphaFoldDB" id="A0AA48I9L2"/>
<dbReference type="Pfam" id="PF06725">
    <property type="entry name" value="3D"/>
    <property type="match status" value="1"/>
</dbReference>
<dbReference type="Pfam" id="PF03990">
    <property type="entry name" value="DUF348"/>
    <property type="match status" value="1"/>
</dbReference>
<accession>A0AA48I9L2</accession>
<proteinExistence type="predicted"/>
<dbReference type="SMART" id="SM01208">
    <property type="entry name" value="G5"/>
    <property type="match status" value="1"/>
</dbReference>
<feature type="signal peptide" evidence="2">
    <location>
        <begin position="1"/>
        <end position="31"/>
    </location>
</feature>
<dbReference type="InterPro" id="IPR010611">
    <property type="entry name" value="3D_dom"/>
</dbReference>
<dbReference type="InterPro" id="IPR007137">
    <property type="entry name" value="DUF348"/>
</dbReference>
<dbReference type="InterPro" id="IPR051933">
    <property type="entry name" value="Resuscitation_pf_RpfB"/>
</dbReference>
<name>A0AA48I9L2_9FIRM</name>
<dbReference type="Pfam" id="PF07501">
    <property type="entry name" value="G5"/>
    <property type="match status" value="1"/>
</dbReference>
<dbReference type="KEGG" id="ptrh:RsTaC01_0446"/>
<reference evidence="4" key="1">
    <citation type="journal article" date="2023" name="ISME J.">
        <title>Emergence of putative energy parasites within Clostridia revealed by genome analysis of a novel endosymbiotic clade.</title>
        <authorList>
            <person name="Takahashi K."/>
            <person name="Kuwahara H."/>
            <person name="Horikawa Y."/>
            <person name="Izawa K."/>
            <person name="Kato D."/>
            <person name="Inagaki T."/>
            <person name="Yuki M."/>
            <person name="Ohkuma M."/>
            <person name="Hongoh Y."/>
        </authorList>
    </citation>
    <scope>NUCLEOTIDE SEQUENCE</scope>
    <source>
        <strain evidence="4">RsTa-C01</strain>
    </source>
</reference>
<dbReference type="PROSITE" id="PS51109">
    <property type="entry name" value="G5"/>
    <property type="match status" value="1"/>
</dbReference>